<keyword evidence="1" id="KW-0472">Membrane</keyword>
<protein>
    <submittedName>
        <fullName evidence="2">Sodium:proton antiporter</fullName>
    </submittedName>
</protein>
<dbReference type="AlphaFoldDB" id="A0A940IEB9"/>
<evidence type="ECO:0000256" key="1">
    <source>
        <dbReference type="SAM" id="Phobius"/>
    </source>
</evidence>
<dbReference type="EMBL" id="JADIMV010000098">
    <property type="protein sequence ID" value="MBO8440113.1"/>
    <property type="molecule type" value="Genomic_DNA"/>
</dbReference>
<keyword evidence="1" id="KW-0812">Transmembrane</keyword>
<name>A0A940IEB9_9BACT</name>
<dbReference type="Proteomes" id="UP000712007">
    <property type="component" value="Unassembled WGS sequence"/>
</dbReference>
<gene>
    <name evidence="2" type="ORF">IAC51_05620</name>
</gene>
<sequence>MVLLNASGAVSIPLWASIPFVVMLLTIALGPLFFSHWWDK</sequence>
<dbReference type="Pfam" id="PF16980">
    <property type="entry name" value="CitMHS_2"/>
    <property type="match status" value="1"/>
</dbReference>
<proteinExistence type="predicted"/>
<evidence type="ECO:0000313" key="2">
    <source>
        <dbReference type="EMBL" id="MBO8440113.1"/>
    </source>
</evidence>
<reference evidence="2" key="2">
    <citation type="journal article" date="2021" name="PeerJ">
        <title>Extensive microbial diversity within the chicken gut microbiome revealed by metagenomics and culture.</title>
        <authorList>
            <person name="Gilroy R."/>
            <person name="Ravi A."/>
            <person name="Getino M."/>
            <person name="Pursley I."/>
            <person name="Horton D.L."/>
            <person name="Alikhan N.F."/>
            <person name="Baker D."/>
            <person name="Gharbi K."/>
            <person name="Hall N."/>
            <person name="Watson M."/>
            <person name="Adriaenssens E.M."/>
            <person name="Foster-Nyarko E."/>
            <person name="Jarju S."/>
            <person name="Secka A."/>
            <person name="Antonio M."/>
            <person name="Oren A."/>
            <person name="Chaudhuri R.R."/>
            <person name="La Ragione R."/>
            <person name="Hildebrand F."/>
            <person name="Pallen M.J."/>
        </authorList>
    </citation>
    <scope>NUCLEOTIDE SEQUENCE</scope>
    <source>
        <strain evidence="2">3924</strain>
    </source>
</reference>
<comment type="caution">
    <text evidence="2">The sequence shown here is derived from an EMBL/GenBank/DDBJ whole genome shotgun (WGS) entry which is preliminary data.</text>
</comment>
<feature type="non-terminal residue" evidence="2">
    <location>
        <position position="40"/>
    </location>
</feature>
<keyword evidence="1" id="KW-1133">Transmembrane helix</keyword>
<reference evidence="2" key="1">
    <citation type="submission" date="2020-10" db="EMBL/GenBank/DDBJ databases">
        <authorList>
            <person name="Gilroy R."/>
        </authorList>
    </citation>
    <scope>NUCLEOTIDE SEQUENCE</scope>
    <source>
        <strain evidence="2">3924</strain>
    </source>
</reference>
<dbReference type="InterPro" id="IPR031566">
    <property type="entry name" value="CitMHS_2"/>
</dbReference>
<organism evidence="2 3">
    <name type="scientific">Candidatus Aphodosoma intestinipullorum</name>
    <dbReference type="NCBI Taxonomy" id="2840674"/>
    <lineage>
        <taxon>Bacteria</taxon>
        <taxon>Pseudomonadati</taxon>
        <taxon>Bacteroidota</taxon>
        <taxon>Bacteroidia</taxon>
        <taxon>Bacteroidales</taxon>
        <taxon>Candidatus Aphodosoma</taxon>
    </lineage>
</organism>
<accession>A0A940IEB9</accession>
<feature type="transmembrane region" description="Helical" evidence="1">
    <location>
        <begin position="12"/>
        <end position="34"/>
    </location>
</feature>
<evidence type="ECO:0000313" key="3">
    <source>
        <dbReference type="Proteomes" id="UP000712007"/>
    </source>
</evidence>